<protein>
    <submittedName>
        <fullName evidence="2">Uncharacterized protein</fullName>
    </submittedName>
</protein>
<feature type="transmembrane region" description="Helical" evidence="1">
    <location>
        <begin position="85"/>
        <end position="103"/>
    </location>
</feature>
<evidence type="ECO:0000313" key="4">
    <source>
        <dbReference type="Proteomes" id="UP000297245"/>
    </source>
</evidence>
<organism evidence="2 4">
    <name type="scientific">Dendrothele bispora (strain CBS 962.96)</name>
    <dbReference type="NCBI Taxonomy" id="1314807"/>
    <lineage>
        <taxon>Eukaryota</taxon>
        <taxon>Fungi</taxon>
        <taxon>Dikarya</taxon>
        <taxon>Basidiomycota</taxon>
        <taxon>Agaricomycotina</taxon>
        <taxon>Agaricomycetes</taxon>
        <taxon>Agaricomycetidae</taxon>
        <taxon>Agaricales</taxon>
        <taxon>Agaricales incertae sedis</taxon>
        <taxon>Dendrothele</taxon>
    </lineage>
</organism>
<dbReference type="OrthoDB" id="2991206at2759"/>
<keyword evidence="1" id="KW-0812">Transmembrane</keyword>
<keyword evidence="1" id="KW-1133">Transmembrane helix</keyword>
<dbReference type="EMBL" id="ML179041">
    <property type="protein sequence ID" value="THV06813.1"/>
    <property type="molecule type" value="Genomic_DNA"/>
</dbReference>
<proteinExistence type="predicted"/>
<evidence type="ECO:0000313" key="3">
    <source>
        <dbReference type="EMBL" id="THV06813.1"/>
    </source>
</evidence>
<sequence>MPPPRNKSVFNVPSFFGMVGAVMAALKLKEHYDGYNRVSNDEEGRVALASDEDDVQLLDTQIRNPALKRQRKKGCCICCGLDCTLFWKAFGIVFAGFAIWYLVKFVFWAAKPSPTGLENMPEFSTSLACMDAQYIYNGGETSIQVAVGTDGSNHALDIHGSAIGTIVLTEAAGDATEVEYKITIRSSDKDLLEKISLQYPSADDGEPVANSRLYISTPGIEDTESSCLRYDITMYIPKNLKKLHVGPHAASQVKFDPHARIDLNSFYVTLFSLSEHNMILPAENFRSNKLALEVYRGWIVGDVSIVNTTAITTQRGNGVANVHVHPTAPLDPAVPDPVFLQTTTGAGRTDVFFIADKAFPHRPIRSVHTSSRYADVYLNYGEAEYSGRIQLDSKSYSATNTRSFNPVQEPVNGNPRWTHWVGDEDGEDKMFVKSKGWTGLYF</sequence>
<name>A0A4S8LFD6_DENBC</name>
<dbReference type="Proteomes" id="UP000297245">
    <property type="component" value="Unassembled WGS sequence"/>
</dbReference>
<evidence type="ECO:0000313" key="2">
    <source>
        <dbReference type="EMBL" id="THU87712.1"/>
    </source>
</evidence>
<gene>
    <name evidence="2" type="ORF">K435DRAFT_681207</name>
    <name evidence="3" type="ORF">K435DRAFT_848878</name>
</gene>
<accession>A0A4S8LFD6</accession>
<keyword evidence="4" id="KW-1185">Reference proteome</keyword>
<keyword evidence="1" id="KW-0472">Membrane</keyword>
<reference evidence="2 4" key="1">
    <citation type="journal article" date="2019" name="Nat. Ecol. Evol.">
        <title>Megaphylogeny resolves global patterns of mushroom evolution.</title>
        <authorList>
            <person name="Varga T."/>
            <person name="Krizsan K."/>
            <person name="Foldi C."/>
            <person name="Dima B."/>
            <person name="Sanchez-Garcia M."/>
            <person name="Sanchez-Ramirez S."/>
            <person name="Szollosi G.J."/>
            <person name="Szarkandi J.G."/>
            <person name="Papp V."/>
            <person name="Albert L."/>
            <person name="Andreopoulos W."/>
            <person name="Angelini C."/>
            <person name="Antonin V."/>
            <person name="Barry K.W."/>
            <person name="Bougher N.L."/>
            <person name="Buchanan P."/>
            <person name="Buyck B."/>
            <person name="Bense V."/>
            <person name="Catcheside P."/>
            <person name="Chovatia M."/>
            <person name="Cooper J."/>
            <person name="Damon W."/>
            <person name="Desjardin D."/>
            <person name="Finy P."/>
            <person name="Geml J."/>
            <person name="Haridas S."/>
            <person name="Hughes K."/>
            <person name="Justo A."/>
            <person name="Karasinski D."/>
            <person name="Kautmanova I."/>
            <person name="Kiss B."/>
            <person name="Kocsube S."/>
            <person name="Kotiranta H."/>
            <person name="LaButti K.M."/>
            <person name="Lechner B.E."/>
            <person name="Liimatainen K."/>
            <person name="Lipzen A."/>
            <person name="Lukacs Z."/>
            <person name="Mihaltcheva S."/>
            <person name="Morgado L.N."/>
            <person name="Niskanen T."/>
            <person name="Noordeloos M.E."/>
            <person name="Ohm R.A."/>
            <person name="Ortiz-Santana B."/>
            <person name="Ovrebo C."/>
            <person name="Racz N."/>
            <person name="Riley R."/>
            <person name="Savchenko A."/>
            <person name="Shiryaev A."/>
            <person name="Soop K."/>
            <person name="Spirin V."/>
            <person name="Szebenyi C."/>
            <person name="Tomsovsky M."/>
            <person name="Tulloss R.E."/>
            <person name="Uehling J."/>
            <person name="Grigoriev I.V."/>
            <person name="Vagvolgyi C."/>
            <person name="Papp T."/>
            <person name="Martin F.M."/>
            <person name="Miettinen O."/>
            <person name="Hibbett D.S."/>
            <person name="Nagy L.G."/>
        </authorList>
    </citation>
    <scope>NUCLEOTIDE SEQUENCE [LARGE SCALE GENOMIC DNA]</scope>
    <source>
        <strain evidence="2 4">CBS 962.96</strain>
    </source>
</reference>
<dbReference type="AlphaFoldDB" id="A0A4S8LFD6"/>
<evidence type="ECO:0000256" key="1">
    <source>
        <dbReference type="SAM" id="Phobius"/>
    </source>
</evidence>
<dbReference type="EMBL" id="ML179439">
    <property type="protein sequence ID" value="THU87712.1"/>
    <property type="molecule type" value="Genomic_DNA"/>
</dbReference>